<evidence type="ECO:0000256" key="7">
    <source>
        <dbReference type="ARBA" id="ARBA00022843"/>
    </source>
</evidence>
<dbReference type="PANTHER" id="PTHR20859:SF5">
    <property type="entry name" value="INTERFERON GAMMA RECEPTOR 1"/>
    <property type="match status" value="1"/>
</dbReference>
<dbReference type="FunFam" id="2.60.40.10:FF:001425">
    <property type="entry name" value="Interferon gamma receptor 1"/>
    <property type="match status" value="1"/>
</dbReference>
<feature type="compositionally biased region" description="Polar residues" evidence="17">
    <location>
        <begin position="482"/>
        <end position="496"/>
    </location>
</feature>
<dbReference type="InterPro" id="IPR003961">
    <property type="entry name" value="FN3_dom"/>
</dbReference>
<dbReference type="GO" id="GO:0019221">
    <property type="term" value="P:cytokine-mediated signaling pathway"/>
    <property type="evidence" value="ECO:0000318"/>
    <property type="project" value="GO_Central"/>
</dbReference>
<keyword evidence="3" id="KW-1003">Cell membrane</keyword>
<dbReference type="PANTHER" id="PTHR20859">
    <property type="entry name" value="INTERFERON/INTERLEUKIN RECEPTOR"/>
    <property type="match status" value="1"/>
</dbReference>
<evidence type="ECO:0000313" key="23">
    <source>
        <dbReference type="Proteomes" id="UP000002279"/>
    </source>
</evidence>
<evidence type="ECO:0000256" key="8">
    <source>
        <dbReference type="ARBA" id="ARBA00022989"/>
    </source>
</evidence>
<evidence type="ECO:0000256" key="9">
    <source>
        <dbReference type="ARBA" id="ARBA00023136"/>
    </source>
</evidence>
<sequence length="496" mass="54664">MRGRGPAGVAPGPLLFFFLLLLPTLPAPDGPGAWAAAEASDSVPMPVNVKIESYNWNPLVTWEFPNVSGIPLFTVEILSYNNKNWMKVSNCTRISAQSCYILTDIMDSEISHWARVKASIGARESDYAKSKDFVLKRNGKIGQFKLNVTTKDNQIIVDIFYPPTFADGSKKISLLDEYDDITCMVYCTVDGNEYEEYEAECDFDKCNTSIQILSGNSEYCIRAQIFSEIWEIKSEETEKHCLHLPPKSPSDVHVTLPIALAAFVSVVLIIVFAYQLRKRSNNCQRGNIRLPKSLVSIVRNFNSRSILETKSETKYVSVLTCQPAPPHSVKELVEEPFTPVTDVEIIPNEDSVGKSEQDTPSQETSSLTEAAAVKEGATAMSQDSQPSSKAKDSYFQSNCSQTESSSFSSQSDPSRQESGSCSPELGSITLYEPAAKVTVQDPLPVRNTNVNYGYDKPHVLVDLIMDDDAAGSVIGYRPSEDSAASSLTYNQDLQTA</sequence>
<evidence type="ECO:0000256" key="10">
    <source>
        <dbReference type="ARBA" id="ARBA00023157"/>
    </source>
</evidence>
<dbReference type="GO" id="GO:0004896">
    <property type="term" value="F:cytokine receptor activity"/>
    <property type="evidence" value="ECO:0000318"/>
    <property type="project" value="GO_Central"/>
</dbReference>
<keyword evidence="8 18" id="KW-1133">Transmembrane helix</keyword>
<keyword evidence="23" id="KW-1185">Reference proteome</keyword>
<feature type="domain" description="Interferon gamma receptor D2" evidence="21">
    <location>
        <begin position="146"/>
        <end position="242"/>
    </location>
</feature>
<evidence type="ECO:0000256" key="18">
    <source>
        <dbReference type="SAM" id="Phobius"/>
    </source>
</evidence>
<dbReference type="FunCoup" id="A0A6I8NRL1">
    <property type="interactions" value="885"/>
</dbReference>
<dbReference type="InterPro" id="IPR021126">
    <property type="entry name" value="IFN_gamma_rc_D2_pox/mammal"/>
</dbReference>
<feature type="transmembrane region" description="Helical" evidence="18">
    <location>
        <begin position="254"/>
        <end position="276"/>
    </location>
</feature>
<dbReference type="InterPro" id="IPR050650">
    <property type="entry name" value="Type-II_Cytokine-TF_Rcpt"/>
</dbReference>
<dbReference type="Bgee" id="ENSOANG00000050067">
    <property type="expression patterns" value="Expressed in ovary and 8 other cell types or tissues"/>
</dbReference>
<dbReference type="GO" id="GO:0009615">
    <property type="term" value="P:response to virus"/>
    <property type="evidence" value="ECO:0007669"/>
    <property type="project" value="UniProtKB-ARBA"/>
</dbReference>
<dbReference type="InterPro" id="IPR013783">
    <property type="entry name" value="Ig-like_fold"/>
</dbReference>
<evidence type="ECO:0000256" key="15">
    <source>
        <dbReference type="ARBA" id="ARBA00069555"/>
    </source>
</evidence>
<dbReference type="OMA" id="NIMLPKS"/>
<feature type="compositionally biased region" description="Low complexity" evidence="17">
    <location>
        <begin position="396"/>
        <end position="420"/>
    </location>
</feature>
<dbReference type="Proteomes" id="UP000002279">
    <property type="component" value="Chromosome 2"/>
</dbReference>
<dbReference type="InterPro" id="IPR008355">
    <property type="entry name" value="Interferon_gamma_rcpt_asu"/>
</dbReference>
<evidence type="ECO:0000256" key="1">
    <source>
        <dbReference type="ARBA" id="ARBA00004251"/>
    </source>
</evidence>
<dbReference type="KEGG" id="oaa:100078574"/>
<dbReference type="RefSeq" id="XP_028913350.1">
    <property type="nucleotide sequence ID" value="XM_029057517.2"/>
</dbReference>
<comment type="subunit">
    <text evidence="14">Monomer. Heterodimer with IFNGR2, to form the IFNG receptor complex. Interacts with JAK1. Interacts (when phosphorylated) with STAT1. Interacts with SOCS1.</text>
</comment>
<feature type="compositionally biased region" description="Polar residues" evidence="17">
    <location>
        <begin position="379"/>
        <end position="388"/>
    </location>
</feature>
<dbReference type="Pfam" id="PF01108">
    <property type="entry name" value="Tissue_fac"/>
    <property type="match status" value="1"/>
</dbReference>
<evidence type="ECO:0000256" key="12">
    <source>
        <dbReference type="ARBA" id="ARBA00023180"/>
    </source>
</evidence>
<evidence type="ECO:0000313" key="22">
    <source>
        <dbReference type="Ensembl" id="ENSOANP00000043879.1"/>
    </source>
</evidence>
<dbReference type="OrthoDB" id="9946382at2759"/>
<feature type="chain" id="PRO_5026340206" description="Interferon gamma receptor 1" evidence="19">
    <location>
        <begin position="27"/>
        <end position="496"/>
    </location>
</feature>
<dbReference type="GO" id="GO:0060333">
    <property type="term" value="P:type II interferon-mediated signaling pathway"/>
    <property type="evidence" value="ECO:0007669"/>
    <property type="project" value="InterPro"/>
</dbReference>
<evidence type="ECO:0000256" key="19">
    <source>
        <dbReference type="SAM" id="SignalP"/>
    </source>
</evidence>
<dbReference type="GO" id="GO:0019955">
    <property type="term" value="F:cytokine binding"/>
    <property type="evidence" value="ECO:0007669"/>
    <property type="project" value="InterPro"/>
</dbReference>
<dbReference type="AlphaFoldDB" id="A0A6I8NRL1"/>
<keyword evidence="4" id="KW-0597">Phosphoprotein</keyword>
<evidence type="ECO:0000256" key="4">
    <source>
        <dbReference type="ARBA" id="ARBA00022553"/>
    </source>
</evidence>
<keyword evidence="10" id="KW-1015">Disulfide bond</keyword>
<evidence type="ECO:0000256" key="5">
    <source>
        <dbReference type="ARBA" id="ARBA00022692"/>
    </source>
</evidence>
<gene>
    <name evidence="22" type="primary">IFNGR1</name>
</gene>
<dbReference type="GeneTree" id="ENSGT00510000048929"/>
<dbReference type="Gene3D" id="2.60.40.10">
    <property type="entry name" value="Immunoglobulins"/>
    <property type="match status" value="2"/>
</dbReference>
<keyword evidence="7" id="KW-0832">Ubl conjugation</keyword>
<keyword evidence="13" id="KW-0393">Immunoglobulin domain</keyword>
<evidence type="ECO:0000256" key="13">
    <source>
        <dbReference type="ARBA" id="ARBA00023319"/>
    </source>
</evidence>
<protein>
    <recommendedName>
        <fullName evidence="15">Interferon gamma receptor 1</fullName>
    </recommendedName>
    <alternativeName>
        <fullName evidence="16">Interferon gamma receptor alpha-chain</fullName>
    </alternativeName>
</protein>
<evidence type="ECO:0000256" key="14">
    <source>
        <dbReference type="ARBA" id="ARBA00063248"/>
    </source>
</evidence>
<keyword evidence="6 19" id="KW-0732">Signal</keyword>
<dbReference type="Pfam" id="PF07140">
    <property type="entry name" value="IFNGR1_D2"/>
    <property type="match status" value="1"/>
</dbReference>
<keyword evidence="12" id="KW-0325">Glycoprotein</keyword>
<dbReference type="SUPFAM" id="SSF49265">
    <property type="entry name" value="Fibronectin type III"/>
    <property type="match status" value="2"/>
</dbReference>
<dbReference type="Ensembl" id="ENSOANT00000055021.1">
    <property type="protein sequence ID" value="ENSOANP00000043879.1"/>
    <property type="gene ID" value="ENSOANG00000050067.1"/>
</dbReference>
<evidence type="ECO:0000256" key="2">
    <source>
        <dbReference type="ARBA" id="ARBA00005399"/>
    </source>
</evidence>
<dbReference type="InParanoid" id="A0A6I8NRL1"/>
<evidence type="ECO:0000256" key="11">
    <source>
        <dbReference type="ARBA" id="ARBA00023170"/>
    </source>
</evidence>
<name>A0A6I8NRL1_ORNAN</name>
<reference evidence="22 23" key="1">
    <citation type="journal article" date="2008" name="Nature">
        <title>Genome analysis of the platypus reveals unique signatures of evolution.</title>
        <authorList>
            <person name="Warren W.C."/>
            <person name="Hillier L.W."/>
            <person name="Marshall Graves J.A."/>
            <person name="Birney E."/>
            <person name="Ponting C.P."/>
            <person name="Grutzner F."/>
            <person name="Belov K."/>
            <person name="Miller W."/>
            <person name="Clarke L."/>
            <person name="Chinwalla A.T."/>
            <person name="Yang S.P."/>
            <person name="Heger A."/>
            <person name="Locke D.P."/>
            <person name="Miethke P."/>
            <person name="Waters P.D."/>
            <person name="Veyrunes F."/>
            <person name="Fulton L."/>
            <person name="Fulton B."/>
            <person name="Graves T."/>
            <person name="Wallis J."/>
            <person name="Puente X.S."/>
            <person name="Lopez-Otin C."/>
            <person name="Ordonez G.R."/>
            <person name="Eichler E.E."/>
            <person name="Chen L."/>
            <person name="Cheng Z."/>
            <person name="Deakin J.E."/>
            <person name="Alsop A."/>
            <person name="Thompson K."/>
            <person name="Kirby P."/>
            <person name="Papenfuss A.T."/>
            <person name="Wakefield M.J."/>
            <person name="Olender T."/>
            <person name="Lancet D."/>
            <person name="Huttley G.A."/>
            <person name="Smit A.F."/>
            <person name="Pask A."/>
            <person name="Temple-Smith P."/>
            <person name="Batzer M.A."/>
            <person name="Walker J.A."/>
            <person name="Konkel M.K."/>
            <person name="Harris R.S."/>
            <person name="Whittington C.M."/>
            <person name="Wong E.S."/>
            <person name="Gemmell N.J."/>
            <person name="Buschiazzo E."/>
            <person name="Vargas Jentzsch I.M."/>
            <person name="Merkel A."/>
            <person name="Schmitz J."/>
            <person name="Zemann A."/>
            <person name="Churakov G."/>
            <person name="Kriegs J.O."/>
            <person name="Brosius J."/>
            <person name="Murchison E.P."/>
            <person name="Sachidanandam R."/>
            <person name="Smith C."/>
            <person name="Hannon G.J."/>
            <person name="Tsend-Ayush E."/>
            <person name="McMillan D."/>
            <person name="Attenborough R."/>
            <person name="Rens W."/>
            <person name="Ferguson-Smith M."/>
            <person name="Lefevre C.M."/>
            <person name="Sharp J.A."/>
            <person name="Nicholas K.R."/>
            <person name="Ray D.A."/>
            <person name="Kube M."/>
            <person name="Reinhardt R."/>
            <person name="Pringle T.H."/>
            <person name="Taylor J."/>
            <person name="Jones R.C."/>
            <person name="Nixon B."/>
            <person name="Dacheux J.L."/>
            <person name="Niwa H."/>
            <person name="Sekita Y."/>
            <person name="Huang X."/>
            <person name="Stark A."/>
            <person name="Kheradpour P."/>
            <person name="Kellis M."/>
            <person name="Flicek P."/>
            <person name="Chen Y."/>
            <person name="Webber C."/>
            <person name="Hardison R."/>
            <person name="Nelson J."/>
            <person name="Hallsworth-Pepin K."/>
            <person name="Delehaunty K."/>
            <person name="Markovic C."/>
            <person name="Minx P."/>
            <person name="Feng Y."/>
            <person name="Kremitzki C."/>
            <person name="Mitreva M."/>
            <person name="Glasscock J."/>
            <person name="Wylie T."/>
            <person name="Wohldmann P."/>
            <person name="Thiru P."/>
            <person name="Nhan M.N."/>
            <person name="Pohl C.S."/>
            <person name="Smith S.M."/>
            <person name="Hou S."/>
            <person name="Nefedov M."/>
            <person name="de Jong P.J."/>
            <person name="Renfree M.B."/>
            <person name="Mardis E.R."/>
            <person name="Wilson R.K."/>
        </authorList>
    </citation>
    <scope>NUCLEOTIDE SEQUENCE [LARGE SCALE GENOMIC DNA]</scope>
    <source>
        <strain evidence="22 23">Glennie</strain>
    </source>
</reference>
<feature type="region of interest" description="Disordered" evidence="17">
    <location>
        <begin position="343"/>
        <end position="425"/>
    </location>
</feature>
<dbReference type="FunFam" id="2.60.40.10:FF:001244">
    <property type="entry name" value="Interferon gamma receptor 1"/>
    <property type="match status" value="1"/>
</dbReference>
<dbReference type="InterPro" id="IPR036116">
    <property type="entry name" value="FN3_sf"/>
</dbReference>
<dbReference type="CTD" id="3459"/>
<evidence type="ECO:0000256" key="16">
    <source>
        <dbReference type="ARBA" id="ARBA00082025"/>
    </source>
</evidence>
<evidence type="ECO:0000256" key="6">
    <source>
        <dbReference type="ARBA" id="ARBA00022729"/>
    </source>
</evidence>
<keyword evidence="9 18" id="KW-0472">Membrane</keyword>
<organism evidence="22 23">
    <name type="scientific">Ornithorhynchus anatinus</name>
    <name type="common">Duckbill platypus</name>
    <dbReference type="NCBI Taxonomy" id="9258"/>
    <lineage>
        <taxon>Eukaryota</taxon>
        <taxon>Metazoa</taxon>
        <taxon>Chordata</taxon>
        <taxon>Craniata</taxon>
        <taxon>Vertebrata</taxon>
        <taxon>Euteleostomi</taxon>
        <taxon>Mammalia</taxon>
        <taxon>Monotremata</taxon>
        <taxon>Ornithorhynchidae</taxon>
        <taxon>Ornithorhynchus</taxon>
    </lineage>
</organism>
<feature type="domain" description="Fibronectin type-III" evidence="20">
    <location>
        <begin position="16"/>
        <end position="126"/>
    </location>
</feature>
<comment type="similarity">
    <text evidence="2">Belongs to the type II cytokine receptor family.</text>
</comment>
<proteinExistence type="inferred from homology"/>
<feature type="compositionally biased region" description="Polar residues" evidence="17">
    <location>
        <begin position="358"/>
        <end position="368"/>
    </location>
</feature>
<evidence type="ECO:0000256" key="17">
    <source>
        <dbReference type="SAM" id="MobiDB-lite"/>
    </source>
</evidence>
<evidence type="ECO:0000256" key="3">
    <source>
        <dbReference type="ARBA" id="ARBA00022475"/>
    </source>
</evidence>
<feature type="signal peptide" evidence="19">
    <location>
        <begin position="1"/>
        <end position="26"/>
    </location>
</feature>
<keyword evidence="11" id="KW-0675">Receptor</keyword>
<feature type="region of interest" description="Disordered" evidence="17">
    <location>
        <begin position="477"/>
        <end position="496"/>
    </location>
</feature>
<accession>A0A6I8NRL1</accession>
<evidence type="ECO:0000259" key="20">
    <source>
        <dbReference type="Pfam" id="PF01108"/>
    </source>
</evidence>
<evidence type="ECO:0000259" key="21">
    <source>
        <dbReference type="Pfam" id="PF07140"/>
    </source>
</evidence>
<reference evidence="22" key="3">
    <citation type="submission" date="2025-09" db="UniProtKB">
        <authorList>
            <consortium name="Ensembl"/>
        </authorList>
    </citation>
    <scope>IDENTIFICATION</scope>
    <source>
        <strain evidence="22">Glennie</strain>
    </source>
</reference>
<keyword evidence="5 18" id="KW-0812">Transmembrane</keyword>
<comment type="subcellular location">
    <subcellularLocation>
        <location evidence="1">Cell membrane</location>
        <topology evidence="1">Single-pass type I membrane protein</topology>
    </subcellularLocation>
</comment>
<reference evidence="22" key="2">
    <citation type="submission" date="2025-08" db="UniProtKB">
        <authorList>
            <consortium name="Ensembl"/>
        </authorList>
    </citation>
    <scope>IDENTIFICATION</scope>
    <source>
        <strain evidence="22">Glennie</strain>
    </source>
</reference>
<dbReference type="GO" id="GO:0005886">
    <property type="term" value="C:plasma membrane"/>
    <property type="evidence" value="ECO:0000318"/>
    <property type="project" value="GO_Central"/>
</dbReference>
<dbReference type="PRINTS" id="PR01777">
    <property type="entry name" value="INTERFERONGR"/>
</dbReference>
<dbReference type="GeneID" id="100078574"/>